<comment type="caution">
    <text evidence="2">The sequence shown here is derived from an EMBL/GenBank/DDBJ whole genome shotgun (WGS) entry which is preliminary data.</text>
</comment>
<feature type="coiled-coil region" evidence="1">
    <location>
        <begin position="104"/>
        <end position="138"/>
    </location>
</feature>
<sequence length="187" mass="20732">MTELTLSALASSGSGSRMMGSPYNAPSKPVAPLYSSRTAIDDGQSVLSDLNYIPKPLTSSQSSMVDSTTLFADRFKHIDIDALTTGFPSEESLQRTLFTLQDDIRTLKRLHRHKDEEIDGLKEQLQEVQDLLTRARQDMQVALDGTGFVVLPCKHYVVIDARIASLANTKCPICQCVIKSCYKVNYK</sequence>
<organism evidence="2 3">
    <name type="scientific">Giardia muris</name>
    <dbReference type="NCBI Taxonomy" id="5742"/>
    <lineage>
        <taxon>Eukaryota</taxon>
        <taxon>Metamonada</taxon>
        <taxon>Diplomonadida</taxon>
        <taxon>Hexamitidae</taxon>
        <taxon>Giardiinae</taxon>
        <taxon>Giardia</taxon>
    </lineage>
</organism>
<protein>
    <submittedName>
        <fullName evidence="2">Uncharacterized protein</fullName>
    </submittedName>
</protein>
<dbReference type="AlphaFoldDB" id="A0A4Z1T022"/>
<dbReference type="OrthoDB" id="10252237at2759"/>
<evidence type="ECO:0000313" key="3">
    <source>
        <dbReference type="Proteomes" id="UP000315496"/>
    </source>
</evidence>
<name>A0A4Z1T022_GIAMU</name>
<proteinExistence type="predicted"/>
<evidence type="ECO:0000256" key="1">
    <source>
        <dbReference type="SAM" id="Coils"/>
    </source>
</evidence>
<dbReference type="EMBL" id="VDLU01000002">
    <property type="protein sequence ID" value="TNJ29058.1"/>
    <property type="molecule type" value="Genomic_DNA"/>
</dbReference>
<gene>
    <name evidence="2" type="ORF">GMRT_14547</name>
</gene>
<accession>A0A4Z1T022</accession>
<reference evidence="2 3" key="1">
    <citation type="submission" date="2019-05" db="EMBL/GenBank/DDBJ databases">
        <title>The compact genome of Giardia muris reveals important steps in the evolution of intestinal protozoan parasites.</title>
        <authorList>
            <person name="Xu F."/>
            <person name="Jimenez-Gonzalez A."/>
            <person name="Einarsson E."/>
            <person name="Astvaldsson A."/>
            <person name="Peirasmaki D."/>
            <person name="Eckmann L."/>
            <person name="Andersson J.O."/>
            <person name="Svard S.G."/>
            <person name="Jerlstrom-Hultqvist J."/>
        </authorList>
    </citation>
    <scope>NUCLEOTIDE SEQUENCE [LARGE SCALE GENOMIC DNA]</scope>
    <source>
        <strain evidence="2 3">Roberts-Thomson</strain>
    </source>
</reference>
<dbReference type="Proteomes" id="UP000315496">
    <property type="component" value="Chromosome 2"/>
</dbReference>
<keyword evidence="1" id="KW-0175">Coiled coil</keyword>
<evidence type="ECO:0000313" key="2">
    <source>
        <dbReference type="EMBL" id="TNJ29058.1"/>
    </source>
</evidence>
<dbReference type="VEuPathDB" id="GiardiaDB:GMRT_14547"/>
<keyword evidence="3" id="KW-1185">Reference proteome</keyword>